<dbReference type="Gene3D" id="1.20.1080.10">
    <property type="entry name" value="Glycerol uptake facilitator protein"/>
    <property type="match status" value="1"/>
</dbReference>
<dbReference type="VEuPathDB" id="FungiDB:yc1106_08138"/>
<keyword evidence="3 6" id="KW-0812">Transmembrane</keyword>
<evidence type="ECO:0000256" key="6">
    <source>
        <dbReference type="SAM" id="Phobius"/>
    </source>
</evidence>
<dbReference type="SUPFAM" id="SSF81338">
    <property type="entry name" value="Aquaporin-like"/>
    <property type="match status" value="1"/>
</dbReference>
<keyword evidence="4 6" id="KW-1133">Transmembrane helix</keyword>
<proteinExistence type="predicted"/>
<gene>
    <name evidence="8" type="ORF">yc1106_08138</name>
</gene>
<dbReference type="Proteomes" id="UP001056012">
    <property type="component" value="Chromosome 6"/>
</dbReference>
<dbReference type="GO" id="GO:0016020">
    <property type="term" value="C:membrane"/>
    <property type="evidence" value="ECO:0007669"/>
    <property type="project" value="UniProtKB-SubCell"/>
</dbReference>
<sequence>MIFSRLFSVILRLSQFVFAAIVLGLTAYFLSKHEDEDDDWRGRGRGRGRDDDEFDDLLARLIFSVVWSALSLIFAIIWVIPTTSSMKGFTSDLIFTAGWAAVFGVLVDWFDDTGCGSPWAWNNGFSFRREDSCGQWRAAQAFSFLSMITWLATALLGIIMVLRHRRRAAAPAWQQEKDLFVSLHHTNKMGPTNLTHDIEAPDAHSGLRQRKGDHKSFTISSRPFAGRVGGNQEFTVPAEDASLPDAAAVFSWRQSFALHAFSDVELWKESFIEGVGTCLQTYLGGLAAVGLSPLVGATDLGPVAPAAFGSIVTGTLIALFIFGAGPVSGAHFNPTISMATFTAGLSIFPRTLLYVFFQCVGALVAGALLRASLGMEPHEIPPIPGCYVDTSLVTPGEAYVLETMTSFGLIFIAFGVGLDPRQREVFGPALSPILVGLALAVGTFASSIVRPGYSGASCNPARCLGLMMATNRFDYHYIHWVGPMTTAVLNGLLYWAIPIYKPEK</sequence>
<feature type="transmembrane region" description="Helical" evidence="6">
    <location>
        <begin position="425"/>
        <end position="445"/>
    </location>
</feature>
<dbReference type="Pfam" id="PF00230">
    <property type="entry name" value="MIP"/>
    <property type="match status" value="1"/>
</dbReference>
<evidence type="ECO:0000313" key="8">
    <source>
        <dbReference type="EMBL" id="USP80864.1"/>
    </source>
</evidence>
<feature type="transmembrane region" description="Helical" evidence="6">
    <location>
        <begin position="477"/>
        <end position="497"/>
    </location>
</feature>
<protein>
    <recommendedName>
        <fullName evidence="7">MARVEL domain-containing protein</fullName>
    </recommendedName>
</protein>
<organism evidence="8 9">
    <name type="scientific">Curvularia clavata</name>
    <dbReference type="NCBI Taxonomy" id="95742"/>
    <lineage>
        <taxon>Eukaryota</taxon>
        <taxon>Fungi</taxon>
        <taxon>Dikarya</taxon>
        <taxon>Ascomycota</taxon>
        <taxon>Pezizomycotina</taxon>
        <taxon>Dothideomycetes</taxon>
        <taxon>Pleosporomycetidae</taxon>
        <taxon>Pleosporales</taxon>
        <taxon>Pleosporineae</taxon>
        <taxon>Pleosporaceae</taxon>
        <taxon>Curvularia</taxon>
    </lineage>
</organism>
<feature type="transmembrane region" description="Helical" evidence="6">
    <location>
        <begin position="57"/>
        <end position="80"/>
    </location>
</feature>
<feature type="transmembrane region" description="Helical" evidence="6">
    <location>
        <begin position="9"/>
        <end position="30"/>
    </location>
</feature>
<evidence type="ECO:0000256" key="1">
    <source>
        <dbReference type="ARBA" id="ARBA00004141"/>
    </source>
</evidence>
<dbReference type="AlphaFoldDB" id="A0A9Q8ZDW3"/>
<feature type="domain" description="MARVEL" evidence="7">
    <location>
        <begin position="7"/>
        <end position="156"/>
    </location>
</feature>
<dbReference type="PANTHER" id="PTHR39608:SF1">
    <property type="entry name" value="INTEGRAL MEMBRANE PROTEIN (AFU_ORTHOLOGUE AFUA_5G08640)"/>
    <property type="match status" value="1"/>
</dbReference>
<evidence type="ECO:0000256" key="3">
    <source>
        <dbReference type="ARBA" id="ARBA00022692"/>
    </source>
</evidence>
<evidence type="ECO:0000259" key="7">
    <source>
        <dbReference type="Pfam" id="PF01284"/>
    </source>
</evidence>
<dbReference type="PROSITE" id="PS00221">
    <property type="entry name" value="MIP"/>
    <property type="match status" value="1"/>
</dbReference>
<evidence type="ECO:0000313" key="9">
    <source>
        <dbReference type="Proteomes" id="UP001056012"/>
    </source>
</evidence>
<feature type="transmembrane region" description="Helical" evidence="6">
    <location>
        <begin position="92"/>
        <end position="110"/>
    </location>
</feature>
<dbReference type="InterPro" id="IPR022357">
    <property type="entry name" value="MIP_CS"/>
</dbReference>
<dbReference type="GO" id="GO:0015267">
    <property type="term" value="F:channel activity"/>
    <property type="evidence" value="ECO:0007669"/>
    <property type="project" value="InterPro"/>
</dbReference>
<evidence type="ECO:0000256" key="5">
    <source>
        <dbReference type="ARBA" id="ARBA00023136"/>
    </source>
</evidence>
<dbReference type="InterPro" id="IPR000425">
    <property type="entry name" value="MIP"/>
</dbReference>
<dbReference type="Pfam" id="PF01284">
    <property type="entry name" value="MARVEL"/>
    <property type="match status" value="1"/>
</dbReference>
<keyword evidence="5 6" id="KW-0472">Membrane</keyword>
<dbReference type="InterPro" id="IPR023271">
    <property type="entry name" value="Aquaporin-like"/>
</dbReference>
<name>A0A9Q8ZDW3_CURCL</name>
<keyword evidence="2" id="KW-0813">Transport</keyword>
<dbReference type="OrthoDB" id="3222at2759"/>
<comment type="subcellular location">
    <subcellularLocation>
        <location evidence="1">Membrane</location>
        <topology evidence="1">Multi-pass membrane protein</topology>
    </subcellularLocation>
</comment>
<keyword evidence="9" id="KW-1185">Reference proteome</keyword>
<feature type="transmembrane region" description="Helical" evidence="6">
    <location>
        <begin position="398"/>
        <end position="418"/>
    </location>
</feature>
<evidence type="ECO:0000256" key="4">
    <source>
        <dbReference type="ARBA" id="ARBA00022989"/>
    </source>
</evidence>
<evidence type="ECO:0000256" key="2">
    <source>
        <dbReference type="ARBA" id="ARBA00022448"/>
    </source>
</evidence>
<feature type="transmembrane region" description="Helical" evidence="6">
    <location>
        <begin position="141"/>
        <end position="162"/>
    </location>
</feature>
<feature type="transmembrane region" description="Helical" evidence="6">
    <location>
        <begin position="307"/>
        <end position="330"/>
    </location>
</feature>
<accession>A0A9Q8ZDW3</accession>
<dbReference type="PRINTS" id="PR00783">
    <property type="entry name" value="MINTRINSICP"/>
</dbReference>
<dbReference type="PANTHER" id="PTHR39608">
    <property type="entry name" value="INTEGRAL MEMBRANE PROTEIN (AFU_ORTHOLOGUE AFUA_5G08640)"/>
    <property type="match status" value="1"/>
</dbReference>
<dbReference type="EMBL" id="CP089279">
    <property type="protein sequence ID" value="USP80864.1"/>
    <property type="molecule type" value="Genomic_DNA"/>
</dbReference>
<feature type="transmembrane region" description="Helical" evidence="6">
    <location>
        <begin position="271"/>
        <end position="295"/>
    </location>
</feature>
<dbReference type="InterPro" id="IPR008253">
    <property type="entry name" value="Marvel"/>
</dbReference>
<reference evidence="8" key="1">
    <citation type="submission" date="2021-12" db="EMBL/GenBank/DDBJ databases">
        <title>Curvularia clavata genome.</title>
        <authorList>
            <person name="Cao Y."/>
        </authorList>
    </citation>
    <scope>NUCLEOTIDE SEQUENCE</scope>
    <source>
        <strain evidence="8">Yc1106</strain>
    </source>
</reference>
<feature type="transmembrane region" description="Helical" evidence="6">
    <location>
        <begin position="351"/>
        <end position="369"/>
    </location>
</feature>